<dbReference type="InterPro" id="IPR036644">
    <property type="entry name" value="FTR_bsu_sf"/>
</dbReference>
<evidence type="ECO:0000256" key="11">
    <source>
        <dbReference type="ARBA" id="ARBA00026011"/>
    </source>
</evidence>
<protein>
    <recommendedName>
        <fullName evidence="4">ferredoxin:thioredoxin reductase</fullName>
        <ecNumber evidence="4">1.8.7.2</ecNumber>
    </recommendedName>
    <alternativeName>
        <fullName evidence="12">Ferredoxin-thioredoxin reductase subunit B</fullName>
    </alternativeName>
</protein>
<comment type="caution">
    <text evidence="14">The sequence shown here is derived from an EMBL/GenBank/DDBJ whole genome shotgun (WGS) entry which is preliminary data.</text>
</comment>
<dbReference type="Gene3D" id="3.90.460.10">
    <property type="entry name" value="Ferredoxin thioredoxin reductase catalytic beta subunit"/>
    <property type="match status" value="1"/>
</dbReference>
<comment type="catalytic activity">
    <reaction evidence="13">
        <text>[thioredoxin]-disulfide + 2 reduced [2Fe-2S]-[ferredoxin] + 2 H(+) = [thioredoxin]-dithiol + 2 oxidized [2Fe-2S]-[ferredoxin]</text>
        <dbReference type="Rhea" id="RHEA:42336"/>
        <dbReference type="Rhea" id="RHEA-COMP:10000"/>
        <dbReference type="Rhea" id="RHEA-COMP:10001"/>
        <dbReference type="Rhea" id="RHEA-COMP:10698"/>
        <dbReference type="Rhea" id="RHEA-COMP:10700"/>
        <dbReference type="ChEBI" id="CHEBI:15378"/>
        <dbReference type="ChEBI" id="CHEBI:29950"/>
        <dbReference type="ChEBI" id="CHEBI:33737"/>
        <dbReference type="ChEBI" id="CHEBI:33738"/>
        <dbReference type="ChEBI" id="CHEBI:50058"/>
        <dbReference type="EC" id="1.8.7.2"/>
    </reaction>
</comment>
<sequence>MNDDEEKAIEELRSRLKKYARERGWVLNPDEKKLRVVLRGLIRNKARFGELYCPCRLRSGDPEKDRIIICPCIYHEDEIAQQDRCHCNLFFRSKTE</sequence>
<dbReference type="PANTHER" id="PTHR35113:SF1">
    <property type="entry name" value="FERREDOXIN-THIOREDOXIN REDUCTASE CATALYTIC CHAIN, CHLOROPLASTIC"/>
    <property type="match status" value="1"/>
</dbReference>
<evidence type="ECO:0000256" key="1">
    <source>
        <dbReference type="ARBA" id="ARBA00001966"/>
    </source>
</evidence>
<dbReference type="GO" id="GO:0103012">
    <property type="term" value="F:ferredoxin-thioredoxin reductase activity"/>
    <property type="evidence" value="ECO:0007669"/>
    <property type="project" value="UniProtKB-EC"/>
</dbReference>
<reference evidence="14" key="1">
    <citation type="journal article" date="2015" name="Proc. Natl. Acad. Sci. U.S.A.">
        <title>Networks of energetic and metabolic interactions define dynamics in microbial communities.</title>
        <authorList>
            <person name="Embree M."/>
            <person name="Liu J.K."/>
            <person name="Al-Bassam M.M."/>
            <person name="Zengler K."/>
        </authorList>
    </citation>
    <scope>NUCLEOTIDE SEQUENCE</scope>
</reference>
<dbReference type="AlphaFoldDB" id="A0A0W8FGG6"/>
<dbReference type="EC" id="1.8.7.2" evidence="4"/>
<evidence type="ECO:0000256" key="12">
    <source>
        <dbReference type="ARBA" id="ARBA00030295"/>
    </source>
</evidence>
<evidence type="ECO:0000256" key="4">
    <source>
        <dbReference type="ARBA" id="ARBA00012358"/>
    </source>
</evidence>
<keyword evidence="7" id="KW-0560">Oxidoreductase</keyword>
<dbReference type="SUPFAM" id="SSF57662">
    <property type="entry name" value="Ferredoxin thioredoxin reductase (FTR), catalytic beta chain"/>
    <property type="match status" value="1"/>
</dbReference>
<evidence type="ECO:0000256" key="8">
    <source>
        <dbReference type="ARBA" id="ARBA00023004"/>
    </source>
</evidence>
<organism evidence="14">
    <name type="scientific">hydrocarbon metagenome</name>
    <dbReference type="NCBI Taxonomy" id="938273"/>
    <lineage>
        <taxon>unclassified sequences</taxon>
        <taxon>metagenomes</taxon>
        <taxon>ecological metagenomes</taxon>
    </lineage>
</organism>
<comment type="similarity">
    <text evidence="3">Belongs to the ferredoxin thioredoxin reductase beta subunit family.</text>
</comment>
<comment type="cofactor">
    <cofactor evidence="1">
        <name>[4Fe-4S] cluster</name>
        <dbReference type="ChEBI" id="CHEBI:49883"/>
    </cofactor>
</comment>
<evidence type="ECO:0000256" key="10">
    <source>
        <dbReference type="ARBA" id="ARBA00023157"/>
    </source>
</evidence>
<dbReference type="PANTHER" id="PTHR35113">
    <property type="entry name" value="FERREDOXIN-THIOREDOXIN REDUCTASE CATALYTIC CHAIN, CHLOROPLASTIC"/>
    <property type="match status" value="1"/>
</dbReference>
<evidence type="ECO:0000256" key="9">
    <source>
        <dbReference type="ARBA" id="ARBA00023014"/>
    </source>
</evidence>
<keyword evidence="9" id="KW-0411">Iron-sulfur</keyword>
<dbReference type="GO" id="GO:0051539">
    <property type="term" value="F:4 iron, 4 sulfur cluster binding"/>
    <property type="evidence" value="ECO:0007669"/>
    <property type="project" value="UniProtKB-KW"/>
</dbReference>
<evidence type="ECO:0000256" key="7">
    <source>
        <dbReference type="ARBA" id="ARBA00023002"/>
    </source>
</evidence>
<dbReference type="GO" id="GO:0046872">
    <property type="term" value="F:metal ion binding"/>
    <property type="evidence" value="ECO:0007669"/>
    <property type="project" value="UniProtKB-KW"/>
</dbReference>
<keyword evidence="6" id="KW-0479">Metal-binding</keyword>
<evidence type="ECO:0000256" key="2">
    <source>
        <dbReference type="ARBA" id="ARBA00003945"/>
    </source>
</evidence>
<evidence type="ECO:0000313" key="14">
    <source>
        <dbReference type="EMBL" id="KUG19395.1"/>
    </source>
</evidence>
<evidence type="ECO:0000256" key="3">
    <source>
        <dbReference type="ARBA" id="ARBA00007941"/>
    </source>
</evidence>
<gene>
    <name evidence="14" type="ORF">ASZ90_010899</name>
</gene>
<comment type="function">
    <text evidence="2">Catalytic subunit of the ferredoxin-thioredoxin reductase (FTR), which catalyzes the two-electron reduction of thioredoxins by the electrons provided by reduced ferredoxin.</text>
</comment>
<evidence type="ECO:0000256" key="5">
    <source>
        <dbReference type="ARBA" id="ARBA00022485"/>
    </source>
</evidence>
<keyword evidence="10" id="KW-1015">Disulfide bond</keyword>
<keyword evidence="8" id="KW-0408">Iron</keyword>
<comment type="subunit">
    <text evidence="11">Heterodimer of subunit A (variable subunit) and subunit B (catalytic subunit). Heterodimeric FTR forms a complex with ferredoxin and thioredoxin.</text>
</comment>
<accession>A0A0W8FGG6</accession>
<dbReference type="Pfam" id="PF02943">
    <property type="entry name" value="FeThRed_B"/>
    <property type="match status" value="1"/>
</dbReference>
<dbReference type="InterPro" id="IPR004209">
    <property type="entry name" value="FTR_bsu"/>
</dbReference>
<keyword evidence="5" id="KW-0004">4Fe-4S</keyword>
<name>A0A0W8FGG6_9ZZZZ</name>
<dbReference type="EMBL" id="LNQE01001296">
    <property type="protein sequence ID" value="KUG19395.1"/>
    <property type="molecule type" value="Genomic_DNA"/>
</dbReference>
<proteinExistence type="inferred from homology"/>
<evidence type="ECO:0000256" key="13">
    <source>
        <dbReference type="ARBA" id="ARBA00048150"/>
    </source>
</evidence>
<evidence type="ECO:0000256" key="6">
    <source>
        <dbReference type="ARBA" id="ARBA00022723"/>
    </source>
</evidence>
<dbReference type="GO" id="GO:0016730">
    <property type="term" value="F:oxidoreductase activity, acting on iron-sulfur proteins as donors"/>
    <property type="evidence" value="ECO:0007669"/>
    <property type="project" value="InterPro"/>
</dbReference>